<dbReference type="InParanoid" id="A2G2F0"/>
<dbReference type="RefSeq" id="XP_001301598.1">
    <property type="nucleotide sequence ID" value="XM_001301597.1"/>
</dbReference>
<feature type="transmembrane region" description="Helical" evidence="2">
    <location>
        <begin position="301"/>
        <end position="323"/>
    </location>
</feature>
<evidence type="ECO:0000256" key="2">
    <source>
        <dbReference type="SAM" id="Phobius"/>
    </source>
</evidence>
<dbReference type="KEGG" id="tva:4746328"/>
<feature type="compositionally biased region" description="Pro residues" evidence="1">
    <location>
        <begin position="388"/>
        <end position="421"/>
    </location>
</feature>
<evidence type="ECO:0000313" key="4">
    <source>
        <dbReference type="Proteomes" id="UP000001542"/>
    </source>
</evidence>
<dbReference type="VEuPathDB" id="TrichDB:TVAG_202450"/>
<evidence type="ECO:0000313" key="3">
    <source>
        <dbReference type="EMBL" id="EAX88668.1"/>
    </source>
</evidence>
<reference evidence="3" key="2">
    <citation type="journal article" date="2007" name="Science">
        <title>Draft genome sequence of the sexually transmitted pathogen Trichomonas vaginalis.</title>
        <authorList>
            <person name="Carlton J.M."/>
            <person name="Hirt R.P."/>
            <person name="Silva J.C."/>
            <person name="Delcher A.L."/>
            <person name="Schatz M."/>
            <person name="Zhao Q."/>
            <person name="Wortman J.R."/>
            <person name="Bidwell S.L."/>
            <person name="Alsmark U.C.M."/>
            <person name="Besteiro S."/>
            <person name="Sicheritz-Ponten T."/>
            <person name="Noel C.J."/>
            <person name="Dacks J.B."/>
            <person name="Foster P.G."/>
            <person name="Simillion C."/>
            <person name="Van de Peer Y."/>
            <person name="Miranda-Saavedra D."/>
            <person name="Barton G.J."/>
            <person name="Westrop G.D."/>
            <person name="Mueller S."/>
            <person name="Dessi D."/>
            <person name="Fiori P.L."/>
            <person name="Ren Q."/>
            <person name="Paulsen I."/>
            <person name="Zhang H."/>
            <person name="Bastida-Corcuera F.D."/>
            <person name="Simoes-Barbosa A."/>
            <person name="Brown M.T."/>
            <person name="Hayes R.D."/>
            <person name="Mukherjee M."/>
            <person name="Okumura C.Y."/>
            <person name="Schneider R."/>
            <person name="Smith A.J."/>
            <person name="Vanacova S."/>
            <person name="Villalvazo M."/>
            <person name="Haas B.J."/>
            <person name="Pertea M."/>
            <person name="Feldblyum T.V."/>
            <person name="Utterback T.R."/>
            <person name="Shu C.L."/>
            <person name="Osoegawa K."/>
            <person name="de Jong P.J."/>
            <person name="Hrdy I."/>
            <person name="Horvathova L."/>
            <person name="Zubacova Z."/>
            <person name="Dolezal P."/>
            <person name="Malik S.B."/>
            <person name="Logsdon J.M. Jr."/>
            <person name="Henze K."/>
            <person name="Gupta A."/>
            <person name="Wang C.C."/>
            <person name="Dunne R.L."/>
            <person name="Upcroft J.A."/>
            <person name="Upcroft P."/>
            <person name="White O."/>
            <person name="Salzberg S.L."/>
            <person name="Tang P."/>
            <person name="Chiu C.-H."/>
            <person name="Lee Y.-S."/>
            <person name="Embley T.M."/>
            <person name="Coombs G.H."/>
            <person name="Mottram J.C."/>
            <person name="Tachezy J."/>
            <person name="Fraser-Liggett C.M."/>
            <person name="Johnson P.J."/>
        </authorList>
    </citation>
    <scope>NUCLEOTIDE SEQUENCE [LARGE SCALE GENOMIC DNA]</scope>
    <source>
        <strain evidence="3">G3</strain>
    </source>
</reference>
<dbReference type="Proteomes" id="UP000001542">
    <property type="component" value="Unassembled WGS sequence"/>
</dbReference>
<name>A2G2F0_TRIV3</name>
<protein>
    <submittedName>
        <fullName evidence="3">Uncharacterized protein</fullName>
    </submittedName>
</protein>
<sequence length="436" mass="50093">MSYYYHTPEPRNTDGALDAFVGDFPYGPICIVGCIWVVNIILYIIARCKSRKVHPRVWYLIFSLFKNIIIGLFPTGLINIIYKSSRIEILITSIALLGFSAFATFGFAEAFGDHNILIPGIALLGFSIIVTLNSNVCIGVSDIFGEYYHLGLVRALMYRTKKDGCCCYSSLYRYCLTKEKRISKMLSKIENNPPILNVLVFPNPIQQNMVVNYGSWEIPEQVEIDTSHKISIFKIKQKIEFDEEFQGYMGGQIEELKRRFSRAYNNNEYRVMPMIHKVPKYICFAEKSLYVKFWSSKFGRFLFNILRVLGLAMIAEYIFLILAHYQKVTARRKVSISKSYKFTPYQPVPDTLKHIDHDKFVFLDAYLHRIEEEERNAPGSDFNYAMPPQQPYPPGEAYPPQQPYPPGEGGPYYGVPPPQQQPPFEENLAGPTPPPQ</sequence>
<keyword evidence="2" id="KW-0472">Membrane</keyword>
<feature type="transmembrane region" description="Helical" evidence="2">
    <location>
        <begin position="87"/>
        <end position="108"/>
    </location>
</feature>
<accession>A2G2F0</accession>
<keyword evidence="4" id="KW-1185">Reference proteome</keyword>
<keyword evidence="2" id="KW-0812">Transmembrane</keyword>
<feature type="transmembrane region" description="Helical" evidence="2">
    <location>
        <begin position="26"/>
        <end position="45"/>
    </location>
</feature>
<feature type="transmembrane region" description="Helical" evidence="2">
    <location>
        <begin position="115"/>
        <end position="132"/>
    </location>
</feature>
<evidence type="ECO:0000256" key="1">
    <source>
        <dbReference type="SAM" id="MobiDB-lite"/>
    </source>
</evidence>
<feature type="transmembrane region" description="Helical" evidence="2">
    <location>
        <begin position="57"/>
        <end position="81"/>
    </location>
</feature>
<proteinExistence type="predicted"/>
<gene>
    <name evidence="3" type="ORF">TVAG_202450</name>
</gene>
<reference evidence="3" key="1">
    <citation type="submission" date="2006-10" db="EMBL/GenBank/DDBJ databases">
        <authorList>
            <person name="Amadeo P."/>
            <person name="Zhao Q."/>
            <person name="Wortman J."/>
            <person name="Fraser-Liggett C."/>
            <person name="Carlton J."/>
        </authorList>
    </citation>
    <scope>NUCLEOTIDE SEQUENCE</scope>
    <source>
        <strain evidence="3">G3</strain>
    </source>
</reference>
<keyword evidence="2" id="KW-1133">Transmembrane helix</keyword>
<dbReference type="VEuPathDB" id="TrichDB:TVAGG3_0423310"/>
<organism evidence="3 4">
    <name type="scientific">Trichomonas vaginalis (strain ATCC PRA-98 / G3)</name>
    <dbReference type="NCBI Taxonomy" id="412133"/>
    <lineage>
        <taxon>Eukaryota</taxon>
        <taxon>Metamonada</taxon>
        <taxon>Parabasalia</taxon>
        <taxon>Trichomonadida</taxon>
        <taxon>Trichomonadidae</taxon>
        <taxon>Trichomonas</taxon>
    </lineage>
</organism>
<dbReference type="AlphaFoldDB" id="A2G2F0"/>
<feature type="region of interest" description="Disordered" evidence="1">
    <location>
        <begin position="377"/>
        <end position="436"/>
    </location>
</feature>
<dbReference type="EMBL" id="DS114282">
    <property type="protein sequence ID" value="EAX88668.1"/>
    <property type="molecule type" value="Genomic_DNA"/>
</dbReference>